<evidence type="ECO:0000256" key="3">
    <source>
        <dbReference type="ARBA" id="ARBA00023002"/>
    </source>
</evidence>
<keyword evidence="2" id="KW-0521">NADP</keyword>
<dbReference type="PANTHER" id="PTHR42748:SF30">
    <property type="entry name" value="NMRA-LIKE DOMAIN-CONTAINING PROTEIN"/>
    <property type="match status" value="1"/>
</dbReference>
<dbReference type="GO" id="GO:0005634">
    <property type="term" value="C:nucleus"/>
    <property type="evidence" value="ECO:0007669"/>
    <property type="project" value="TreeGrafter"/>
</dbReference>
<comment type="similarity">
    <text evidence="1">Belongs to the NmrA-type oxidoreductase family.</text>
</comment>
<dbReference type="SUPFAM" id="SSF51735">
    <property type="entry name" value="NAD(P)-binding Rossmann-fold domains"/>
    <property type="match status" value="1"/>
</dbReference>
<gene>
    <name evidence="5" type="ORF">M406DRAFT_277466</name>
</gene>
<evidence type="ECO:0000256" key="2">
    <source>
        <dbReference type="ARBA" id="ARBA00022857"/>
    </source>
</evidence>
<evidence type="ECO:0000313" key="6">
    <source>
        <dbReference type="Proteomes" id="UP000803844"/>
    </source>
</evidence>
<dbReference type="RefSeq" id="XP_040777504.1">
    <property type="nucleotide sequence ID" value="XM_040918317.1"/>
</dbReference>
<dbReference type="AlphaFoldDB" id="A0A9P4Y4H7"/>
<dbReference type="Proteomes" id="UP000803844">
    <property type="component" value="Unassembled WGS sequence"/>
</dbReference>
<evidence type="ECO:0000259" key="4">
    <source>
        <dbReference type="Pfam" id="PF05368"/>
    </source>
</evidence>
<dbReference type="InterPro" id="IPR051164">
    <property type="entry name" value="NmrA-like_oxidored"/>
</dbReference>
<feature type="domain" description="NmrA-like" evidence="4">
    <location>
        <begin position="2"/>
        <end position="265"/>
    </location>
</feature>
<keyword evidence="6" id="KW-1185">Reference proteome</keyword>
<dbReference type="EMBL" id="MU032347">
    <property type="protein sequence ID" value="KAF3766543.1"/>
    <property type="molecule type" value="Genomic_DNA"/>
</dbReference>
<reference evidence="5" key="1">
    <citation type="journal article" date="2020" name="Phytopathology">
        <title>Genome sequence of the chestnut blight fungus Cryphonectria parasitica EP155: A fundamental resource for an archetypical invasive plant pathogen.</title>
        <authorList>
            <person name="Crouch J.A."/>
            <person name="Dawe A."/>
            <person name="Aerts A."/>
            <person name="Barry K."/>
            <person name="Churchill A.C.L."/>
            <person name="Grimwood J."/>
            <person name="Hillman B."/>
            <person name="Milgroom M.G."/>
            <person name="Pangilinan J."/>
            <person name="Smith M."/>
            <person name="Salamov A."/>
            <person name="Schmutz J."/>
            <person name="Yadav J."/>
            <person name="Grigoriev I.V."/>
            <person name="Nuss D."/>
        </authorList>
    </citation>
    <scope>NUCLEOTIDE SEQUENCE</scope>
    <source>
        <strain evidence="5">EP155</strain>
    </source>
</reference>
<sequence>MQGGATARALLAQGHTVHAYVRDISAANAQALQGLGAQLFEGDFDNTEALGSAMAGATAAFFASAISFTEADAEVRWARNILDAALAAGTVKQVVYSTVSGTESWQDQPGWDLNPFIVNYWRSKVRGEEMVRTAGFEFYTILKPEEFFNNFINPWAGFQLPDLIKDGVWKAVWRPEHRISLINTGDIGRVAAAAILDPQRYTGRELILAAEKLSVSEILQLLTEASGKSLKLQTYDFEVARELARTNPLIQSQLMRVARFESESESREEDEGLGFKFQSFKSFLEEHHDVVVDTYRGAP</sequence>
<proteinExistence type="inferred from homology"/>
<organism evidence="5 6">
    <name type="scientific">Cryphonectria parasitica (strain ATCC 38755 / EP155)</name>
    <dbReference type="NCBI Taxonomy" id="660469"/>
    <lineage>
        <taxon>Eukaryota</taxon>
        <taxon>Fungi</taxon>
        <taxon>Dikarya</taxon>
        <taxon>Ascomycota</taxon>
        <taxon>Pezizomycotina</taxon>
        <taxon>Sordariomycetes</taxon>
        <taxon>Sordariomycetidae</taxon>
        <taxon>Diaporthales</taxon>
        <taxon>Cryphonectriaceae</taxon>
        <taxon>Cryphonectria-Endothia species complex</taxon>
        <taxon>Cryphonectria</taxon>
    </lineage>
</organism>
<comment type="caution">
    <text evidence="5">The sequence shown here is derived from an EMBL/GenBank/DDBJ whole genome shotgun (WGS) entry which is preliminary data.</text>
</comment>
<dbReference type="GO" id="GO:0016491">
    <property type="term" value="F:oxidoreductase activity"/>
    <property type="evidence" value="ECO:0007669"/>
    <property type="project" value="UniProtKB-KW"/>
</dbReference>
<name>A0A9P4Y4H7_CRYP1</name>
<dbReference type="Gene3D" id="3.40.50.720">
    <property type="entry name" value="NAD(P)-binding Rossmann-like Domain"/>
    <property type="match status" value="1"/>
</dbReference>
<evidence type="ECO:0000256" key="1">
    <source>
        <dbReference type="ARBA" id="ARBA00006328"/>
    </source>
</evidence>
<dbReference type="Pfam" id="PF05368">
    <property type="entry name" value="NmrA"/>
    <property type="match status" value="1"/>
</dbReference>
<protein>
    <submittedName>
        <fullName evidence="5">NAD(P)-binding protein</fullName>
    </submittedName>
</protein>
<evidence type="ECO:0000313" key="5">
    <source>
        <dbReference type="EMBL" id="KAF3766543.1"/>
    </source>
</evidence>
<dbReference type="OrthoDB" id="300709at2759"/>
<accession>A0A9P4Y4H7</accession>
<dbReference type="GeneID" id="63835446"/>
<dbReference type="InterPro" id="IPR008030">
    <property type="entry name" value="NmrA-like"/>
</dbReference>
<dbReference type="PANTHER" id="PTHR42748">
    <property type="entry name" value="NITROGEN METABOLITE REPRESSION PROTEIN NMRA FAMILY MEMBER"/>
    <property type="match status" value="1"/>
</dbReference>
<keyword evidence="3" id="KW-0560">Oxidoreductase</keyword>
<dbReference type="InterPro" id="IPR036291">
    <property type="entry name" value="NAD(P)-bd_dom_sf"/>
</dbReference>